<dbReference type="CDD" id="cd00093">
    <property type="entry name" value="HTH_XRE"/>
    <property type="match status" value="1"/>
</dbReference>
<dbReference type="Proteomes" id="UP000248714">
    <property type="component" value="Unassembled WGS sequence"/>
</dbReference>
<evidence type="ECO:0000313" key="2">
    <source>
        <dbReference type="EMBL" id="RAS59444.1"/>
    </source>
</evidence>
<reference evidence="2 3" key="1">
    <citation type="submission" date="2018-06" db="EMBL/GenBank/DDBJ databases">
        <title>Genomic Encyclopedia of Type Strains, Phase IV (KMG-IV): sequencing the most valuable type-strain genomes for metagenomic binning, comparative biology and taxonomic classification.</title>
        <authorList>
            <person name="Goeker M."/>
        </authorList>
    </citation>
    <scope>NUCLEOTIDE SEQUENCE [LARGE SCALE GENOMIC DNA]</scope>
    <source>
        <strain evidence="2 3">DSM 45479</strain>
    </source>
</reference>
<name>A0ABX9DVY3_9PSEU</name>
<dbReference type="RefSeq" id="WP_112231854.1">
    <property type="nucleotide sequence ID" value="NZ_QLTT01000014.1"/>
</dbReference>
<dbReference type="PROSITE" id="PS50943">
    <property type="entry name" value="HTH_CROC1"/>
    <property type="match status" value="1"/>
</dbReference>
<comment type="caution">
    <text evidence="2">The sequence shown here is derived from an EMBL/GenBank/DDBJ whole genome shotgun (WGS) entry which is preliminary data.</text>
</comment>
<accession>A0ABX9DVY3</accession>
<evidence type="ECO:0000259" key="1">
    <source>
        <dbReference type="PROSITE" id="PS50943"/>
    </source>
</evidence>
<evidence type="ECO:0000313" key="3">
    <source>
        <dbReference type="Proteomes" id="UP000248714"/>
    </source>
</evidence>
<dbReference type="SUPFAM" id="SSF47413">
    <property type="entry name" value="lambda repressor-like DNA-binding domains"/>
    <property type="match status" value="1"/>
</dbReference>
<feature type="domain" description="HTH cro/C1-type" evidence="1">
    <location>
        <begin position="17"/>
        <end position="71"/>
    </location>
</feature>
<dbReference type="EMBL" id="QLTT01000014">
    <property type="protein sequence ID" value="RAS59444.1"/>
    <property type="molecule type" value="Genomic_DNA"/>
</dbReference>
<sequence length="186" mass="20883">MPGKPIDECPRFSPDALYALRRKRKLSREGLGNRINQSRQTIRRWETGENSPTARHLRALSHVLRVLPAELLYPTLGEPTLADLRMDRALTVADLAVRSATNLDRLLLWEHTGRLGTDDERPLLLATFLGISRCSVEQYILTGVVPEAITYRLARVLHVKPAAVQAAFDRTAALHDTEADELREAS</sequence>
<keyword evidence="3" id="KW-1185">Reference proteome</keyword>
<protein>
    <submittedName>
        <fullName evidence="2">Helix-turn-helix protein</fullName>
    </submittedName>
</protein>
<dbReference type="SMART" id="SM00530">
    <property type="entry name" value="HTH_XRE"/>
    <property type="match status" value="1"/>
</dbReference>
<organism evidence="2 3">
    <name type="scientific">Lentzea atacamensis</name>
    <dbReference type="NCBI Taxonomy" id="531938"/>
    <lineage>
        <taxon>Bacteria</taxon>
        <taxon>Bacillati</taxon>
        <taxon>Actinomycetota</taxon>
        <taxon>Actinomycetes</taxon>
        <taxon>Pseudonocardiales</taxon>
        <taxon>Pseudonocardiaceae</taxon>
        <taxon>Lentzea</taxon>
    </lineage>
</organism>
<proteinExistence type="predicted"/>
<dbReference type="Pfam" id="PF01381">
    <property type="entry name" value="HTH_3"/>
    <property type="match status" value="1"/>
</dbReference>
<gene>
    <name evidence="2" type="ORF">C8D87_11456</name>
</gene>
<dbReference type="InterPro" id="IPR010982">
    <property type="entry name" value="Lambda_DNA-bd_dom_sf"/>
</dbReference>
<dbReference type="Gene3D" id="1.10.260.40">
    <property type="entry name" value="lambda repressor-like DNA-binding domains"/>
    <property type="match status" value="1"/>
</dbReference>
<dbReference type="InterPro" id="IPR001387">
    <property type="entry name" value="Cro/C1-type_HTH"/>
</dbReference>